<keyword evidence="4 10" id="KW-0475">Mercuric resistance</keyword>
<evidence type="ECO:0000256" key="9">
    <source>
        <dbReference type="ARBA" id="ARBA00045344"/>
    </source>
</evidence>
<evidence type="ECO:0000313" key="14">
    <source>
        <dbReference type="Proteomes" id="UP000588068"/>
    </source>
</evidence>
<reference evidence="13 14" key="1">
    <citation type="submission" date="2020-08" db="EMBL/GenBank/DDBJ databases">
        <title>Genomic Encyclopedia of Type Strains, Phase IV (KMG-IV): sequencing the most valuable type-strain genomes for metagenomic binning, comparative biology and taxonomic classification.</title>
        <authorList>
            <person name="Goeker M."/>
        </authorList>
    </citation>
    <scope>NUCLEOTIDE SEQUENCE [LARGE SCALE GENOMIC DNA]</scope>
    <source>
        <strain evidence="13 14">DSM 26723</strain>
    </source>
</reference>
<evidence type="ECO:0000256" key="3">
    <source>
        <dbReference type="ARBA" id="ARBA00011245"/>
    </source>
</evidence>
<evidence type="ECO:0000256" key="8">
    <source>
        <dbReference type="ARBA" id="ARBA00022914"/>
    </source>
</evidence>
<evidence type="ECO:0000256" key="10">
    <source>
        <dbReference type="RuleBase" id="RU361212"/>
    </source>
</evidence>
<evidence type="ECO:0000256" key="5">
    <source>
        <dbReference type="ARBA" id="ARBA00022723"/>
    </source>
</evidence>
<evidence type="ECO:0000313" key="13">
    <source>
        <dbReference type="EMBL" id="MBB6094956.1"/>
    </source>
</evidence>
<evidence type="ECO:0000256" key="4">
    <source>
        <dbReference type="ARBA" id="ARBA00022466"/>
    </source>
</evidence>
<organism evidence="13 14">
    <name type="scientific">Povalibacter uvarum</name>
    <dbReference type="NCBI Taxonomy" id="732238"/>
    <lineage>
        <taxon>Bacteria</taxon>
        <taxon>Pseudomonadati</taxon>
        <taxon>Pseudomonadota</taxon>
        <taxon>Gammaproteobacteria</taxon>
        <taxon>Steroidobacterales</taxon>
        <taxon>Steroidobacteraceae</taxon>
        <taxon>Povalibacter</taxon>
    </lineage>
</organism>
<dbReference type="RefSeq" id="WP_184334341.1">
    <property type="nucleotide sequence ID" value="NZ_JACHHZ010000004.1"/>
</dbReference>
<evidence type="ECO:0000256" key="6">
    <source>
        <dbReference type="ARBA" id="ARBA00022729"/>
    </source>
</evidence>
<evidence type="ECO:0000259" key="12">
    <source>
        <dbReference type="PROSITE" id="PS50846"/>
    </source>
</evidence>
<feature type="signal peptide" evidence="11">
    <location>
        <begin position="1"/>
        <end position="22"/>
    </location>
</feature>
<dbReference type="InterPro" id="IPR011795">
    <property type="entry name" value="MerP"/>
</dbReference>
<evidence type="ECO:0000256" key="2">
    <source>
        <dbReference type="ARBA" id="ARBA00005938"/>
    </source>
</evidence>
<dbReference type="Gene3D" id="3.30.70.100">
    <property type="match status" value="1"/>
</dbReference>
<dbReference type="NCBIfam" id="TIGR02052">
    <property type="entry name" value="MerP"/>
    <property type="match status" value="1"/>
</dbReference>
<keyword evidence="14" id="KW-1185">Reference proteome</keyword>
<dbReference type="AlphaFoldDB" id="A0A841HQ12"/>
<dbReference type="InterPro" id="IPR006121">
    <property type="entry name" value="HMA_dom"/>
</dbReference>
<dbReference type="InterPro" id="IPR001802">
    <property type="entry name" value="MerP/CopZ"/>
</dbReference>
<dbReference type="PROSITE" id="PS01047">
    <property type="entry name" value="HMA_1"/>
    <property type="match status" value="1"/>
</dbReference>
<keyword evidence="5 10" id="KW-0479">Metal-binding</keyword>
<dbReference type="Pfam" id="PF00403">
    <property type="entry name" value="HMA"/>
    <property type="match status" value="1"/>
</dbReference>
<sequence length="95" mass="9911">MHRPARIIAVSAALLASSVALAGERTVTLAVDKMTCASCPYIVKQALTRVSGVKRADVSFEEKSATVTFDDAATSVAGLTKATADVGFPSRVVER</sequence>
<comment type="subunit">
    <text evidence="3">Monomer.</text>
</comment>
<protein>
    <recommendedName>
        <fullName evidence="10">Periplasmic mercury ion-binding protein</fullName>
    </recommendedName>
</protein>
<gene>
    <name evidence="10" type="primary">merP</name>
    <name evidence="13" type="ORF">HNQ60_003843</name>
</gene>
<feature type="chain" id="PRO_5032520681" description="Periplasmic mercury ion-binding protein" evidence="11">
    <location>
        <begin position="23"/>
        <end position="95"/>
    </location>
</feature>
<keyword evidence="6 11" id="KW-0732">Signal</keyword>
<dbReference type="PROSITE" id="PS50846">
    <property type="entry name" value="HMA_2"/>
    <property type="match status" value="1"/>
</dbReference>
<dbReference type="InterPro" id="IPR017969">
    <property type="entry name" value="Heavy-metal-associated_CS"/>
</dbReference>
<keyword evidence="8 10" id="KW-0476">Mercury</keyword>
<dbReference type="Proteomes" id="UP000588068">
    <property type="component" value="Unassembled WGS sequence"/>
</dbReference>
<evidence type="ECO:0000256" key="7">
    <source>
        <dbReference type="ARBA" id="ARBA00022764"/>
    </source>
</evidence>
<dbReference type="GO" id="GO:0015097">
    <property type="term" value="F:mercury ion transmembrane transporter activity"/>
    <property type="evidence" value="ECO:0007669"/>
    <property type="project" value="UniProtKB-UniRule"/>
</dbReference>
<dbReference type="SUPFAM" id="SSF55008">
    <property type="entry name" value="HMA, heavy metal-associated domain"/>
    <property type="match status" value="1"/>
</dbReference>
<keyword evidence="7 10" id="KW-0574">Periplasm</keyword>
<comment type="caution">
    <text evidence="13">The sequence shown here is derived from an EMBL/GenBank/DDBJ whole genome shotgun (WGS) entry which is preliminary data.</text>
</comment>
<comment type="function">
    <text evidence="9 10">Involved in mercury resistance. Acts as a mercury scavenger that specifically binds to a mercuric ion in the periplasm and probably passes it to the cytoplasmic mercuric reductase MerA via the mercuric transport protein MerT.</text>
</comment>
<dbReference type="PRINTS" id="PR00946">
    <property type="entry name" value="HGSCAVENGER"/>
</dbReference>
<accession>A0A841HQ12</accession>
<evidence type="ECO:0000256" key="1">
    <source>
        <dbReference type="ARBA" id="ARBA00004418"/>
    </source>
</evidence>
<dbReference type="CDD" id="cd00371">
    <property type="entry name" value="HMA"/>
    <property type="match status" value="1"/>
</dbReference>
<proteinExistence type="inferred from homology"/>
<dbReference type="EMBL" id="JACHHZ010000004">
    <property type="protein sequence ID" value="MBB6094956.1"/>
    <property type="molecule type" value="Genomic_DNA"/>
</dbReference>
<dbReference type="FunFam" id="3.30.70.100:FF:000001">
    <property type="entry name" value="ATPase copper transporting beta"/>
    <property type="match status" value="1"/>
</dbReference>
<feature type="domain" description="HMA" evidence="12">
    <location>
        <begin position="25"/>
        <end position="91"/>
    </location>
</feature>
<dbReference type="GO" id="GO:0042597">
    <property type="term" value="C:periplasmic space"/>
    <property type="evidence" value="ECO:0007669"/>
    <property type="project" value="UniProtKB-SubCell"/>
</dbReference>
<evidence type="ECO:0000256" key="11">
    <source>
        <dbReference type="SAM" id="SignalP"/>
    </source>
</evidence>
<comment type="similarity">
    <text evidence="2">Belongs to the MerP family.</text>
</comment>
<dbReference type="GO" id="GO:0045340">
    <property type="term" value="F:mercury ion binding"/>
    <property type="evidence" value="ECO:0007669"/>
    <property type="project" value="UniProtKB-UniRule"/>
</dbReference>
<dbReference type="InterPro" id="IPR036163">
    <property type="entry name" value="HMA_dom_sf"/>
</dbReference>
<comment type="subcellular location">
    <subcellularLocation>
        <location evidence="1 10">Periplasm</location>
    </subcellularLocation>
</comment>
<name>A0A841HQ12_9GAMM</name>